<comment type="caution">
    <text evidence="2">The sequence shown here is derived from an EMBL/GenBank/DDBJ whole genome shotgun (WGS) entry which is preliminary data.</text>
</comment>
<feature type="signal peptide" evidence="1">
    <location>
        <begin position="1"/>
        <end position="21"/>
    </location>
</feature>
<evidence type="ECO:0000256" key="1">
    <source>
        <dbReference type="SAM" id="SignalP"/>
    </source>
</evidence>
<sequence>MNIKKRWLIGALLILSLVAFVGCSDDGEELSDMEIFERAFMQNLERHSYEFTGEMGLMVEYLNMPDQSLGSMLGAFNNMSMNFEGMINGEDLMDPEMYMSGQFNAAGMGVAMEMYMLEEQIAIKAPMMAQIMGDQRLADGYLIMDLEEDFYNQEGFEEMDPRDQEELYGMLQQFGEIYMEIVEEEFITNEGETEIEINEESLDVQEFEIYMGREEIRTVLESIPELMEEESFRELLTEVARISDGEIPVEEMEQELDRFIEEFDQEKVDEVMDELDQVLDFEESYFSMTLYIDEDYNIVKEQYDVNIVVDQEETAFSLQILGGMEYWNINGDIDIEAPEFTDENSVPLQELMFAPGF</sequence>
<reference evidence="2 3" key="1">
    <citation type="submission" date="2019-04" db="EMBL/GenBank/DDBJ databases">
        <title>Isachenkonia alkalipeptolytica gen. nov. sp. nov. a new anaerobic, alkiliphilic organothrophic bacterium capable to reduce synthesized ferrihydrite isolated from a soda lake.</title>
        <authorList>
            <person name="Toshchakov S.V."/>
            <person name="Zavarzina D.G."/>
            <person name="Zhilina T.N."/>
            <person name="Kostrikina N.A."/>
            <person name="Kublanov I.V."/>
        </authorList>
    </citation>
    <scope>NUCLEOTIDE SEQUENCE [LARGE SCALE GENOMIC DNA]</scope>
    <source>
        <strain evidence="2 3">Z-1701</strain>
    </source>
</reference>
<dbReference type="EMBL" id="SUMG01000002">
    <property type="protein sequence ID" value="NBG87450.1"/>
    <property type="molecule type" value="Genomic_DNA"/>
</dbReference>
<dbReference type="RefSeq" id="WP_160718862.1">
    <property type="nucleotide sequence ID" value="NZ_SUMG01000002.1"/>
</dbReference>
<evidence type="ECO:0000313" key="2">
    <source>
        <dbReference type="EMBL" id="NBG87450.1"/>
    </source>
</evidence>
<gene>
    <name evidence="2" type="ORF">ISALK_02935</name>
</gene>
<dbReference type="AlphaFoldDB" id="A0AA44BDV0"/>
<keyword evidence="1" id="KW-0732">Signal</keyword>
<keyword evidence="3" id="KW-1185">Reference proteome</keyword>
<accession>A0AA44BDV0</accession>
<feature type="chain" id="PRO_5041311263" evidence="1">
    <location>
        <begin position="22"/>
        <end position="357"/>
    </location>
</feature>
<organism evidence="2 3">
    <name type="scientific">Isachenkonia alkalipeptolytica</name>
    <dbReference type="NCBI Taxonomy" id="2565777"/>
    <lineage>
        <taxon>Bacteria</taxon>
        <taxon>Bacillati</taxon>
        <taxon>Bacillota</taxon>
        <taxon>Clostridia</taxon>
        <taxon>Eubacteriales</taxon>
        <taxon>Clostridiaceae</taxon>
        <taxon>Isachenkonia</taxon>
    </lineage>
</organism>
<dbReference type="PROSITE" id="PS51257">
    <property type="entry name" value="PROKAR_LIPOPROTEIN"/>
    <property type="match status" value="1"/>
</dbReference>
<proteinExistence type="predicted"/>
<dbReference type="Proteomes" id="UP000449710">
    <property type="component" value="Unassembled WGS sequence"/>
</dbReference>
<name>A0AA44BDV0_9CLOT</name>
<protein>
    <submittedName>
        <fullName evidence="2">Uncharacterized protein</fullName>
    </submittedName>
</protein>
<evidence type="ECO:0000313" key="3">
    <source>
        <dbReference type="Proteomes" id="UP000449710"/>
    </source>
</evidence>